<feature type="compositionally biased region" description="Basic and acidic residues" evidence="1">
    <location>
        <begin position="1"/>
        <end position="11"/>
    </location>
</feature>
<keyword evidence="3" id="KW-1185">Reference proteome</keyword>
<dbReference type="Gene3D" id="2.120.10.30">
    <property type="entry name" value="TolB, C-terminal domain"/>
    <property type="match status" value="1"/>
</dbReference>
<evidence type="ECO:0000313" key="2">
    <source>
        <dbReference type="EMBL" id="SFE99004.1"/>
    </source>
</evidence>
<protein>
    <recommendedName>
        <fullName evidence="4">PQQ-like domain-containing protein</fullName>
    </recommendedName>
</protein>
<gene>
    <name evidence="2" type="ORF">SAMN02745121_06410</name>
</gene>
<dbReference type="InterPro" id="IPR011042">
    <property type="entry name" value="6-blade_b-propeller_TolB-like"/>
</dbReference>
<dbReference type="AlphaFoldDB" id="A0A1I2F0R4"/>
<sequence length="474" mass="49710">MSQRTYDDIRRSRPLRLPPPRRDTGVVETRTRGRHDALAALAGFGHPSSMTYVMGRSITLWSVAGLLAGCGPGAAGETGGDSTGDSASESSAADTGPSTGIPGTTSPTDSSATELTNPTDSSVTDPTSPTEATGGVDTDGQTDTSDTSWMPDPDLPQFPCEDALWNYVDPAPSVPAHARVDSRGHLRVTSTWSVLDFDAGGNLVGQIDPAPPWGWGGIDAADNLYVSFRDEVAGRKGLRKFDVAGALLWEIDRGPAPDIDDFAGHVTVAPDGTTLVSDEQLDRVERYDAAGAVVWDQEIVDKPFTEVFAMNAAGVAVAVRHGPQGAVLALAPDASVLWEHPFPSDPSALADIDEQGNVTVVNRNTPTTRLERLGPDGSVLAFVDIETPDIVGNRVQALAANEAGQSVLASTGLLNGEPITLVMRHKANFDGDGGYFCEVGTTARAVAIDEAGKYYLAGTVLAEDGEHLFVAAFD</sequence>
<feature type="region of interest" description="Disordered" evidence="1">
    <location>
        <begin position="1"/>
        <end position="31"/>
    </location>
</feature>
<feature type="compositionally biased region" description="Low complexity" evidence="1">
    <location>
        <begin position="94"/>
        <end position="147"/>
    </location>
</feature>
<dbReference type="Proteomes" id="UP000199400">
    <property type="component" value="Unassembled WGS sequence"/>
</dbReference>
<feature type="compositionally biased region" description="Polar residues" evidence="1">
    <location>
        <begin position="83"/>
        <end position="93"/>
    </location>
</feature>
<reference evidence="3" key="1">
    <citation type="submission" date="2016-10" db="EMBL/GenBank/DDBJ databases">
        <authorList>
            <person name="Varghese N."/>
            <person name="Submissions S."/>
        </authorList>
    </citation>
    <scope>NUCLEOTIDE SEQUENCE [LARGE SCALE GENOMIC DNA]</scope>
    <source>
        <strain evidence="3">ATCC 25963</strain>
    </source>
</reference>
<feature type="region of interest" description="Disordered" evidence="1">
    <location>
        <begin position="75"/>
        <end position="156"/>
    </location>
</feature>
<accession>A0A1I2F0R4</accession>
<dbReference type="EMBL" id="FOMX01000024">
    <property type="protein sequence ID" value="SFE99004.1"/>
    <property type="molecule type" value="Genomic_DNA"/>
</dbReference>
<proteinExistence type="predicted"/>
<feature type="compositionally biased region" description="Basic and acidic residues" evidence="1">
    <location>
        <begin position="20"/>
        <end position="31"/>
    </location>
</feature>
<evidence type="ECO:0008006" key="4">
    <source>
        <dbReference type="Google" id="ProtNLM"/>
    </source>
</evidence>
<organism evidence="2 3">
    <name type="scientific">Nannocystis exedens</name>
    <dbReference type="NCBI Taxonomy" id="54"/>
    <lineage>
        <taxon>Bacteria</taxon>
        <taxon>Pseudomonadati</taxon>
        <taxon>Myxococcota</taxon>
        <taxon>Polyangia</taxon>
        <taxon>Nannocystales</taxon>
        <taxon>Nannocystaceae</taxon>
        <taxon>Nannocystis</taxon>
    </lineage>
</organism>
<evidence type="ECO:0000313" key="3">
    <source>
        <dbReference type="Proteomes" id="UP000199400"/>
    </source>
</evidence>
<name>A0A1I2F0R4_9BACT</name>
<evidence type="ECO:0000256" key="1">
    <source>
        <dbReference type="SAM" id="MobiDB-lite"/>
    </source>
</evidence>
<dbReference type="SUPFAM" id="SSF63829">
    <property type="entry name" value="Calcium-dependent phosphotriesterase"/>
    <property type="match status" value="1"/>
</dbReference>